<dbReference type="GO" id="GO:0005886">
    <property type="term" value="C:plasma membrane"/>
    <property type="evidence" value="ECO:0007669"/>
    <property type="project" value="InterPro"/>
</dbReference>
<feature type="domain" description="Translocation and assembly module TamB C-terminal" evidence="6">
    <location>
        <begin position="947"/>
        <end position="1279"/>
    </location>
</feature>
<keyword evidence="4 5" id="KW-0472">Membrane</keyword>
<evidence type="ECO:0000256" key="2">
    <source>
        <dbReference type="ARBA" id="ARBA00022692"/>
    </source>
</evidence>
<dbReference type="InterPro" id="IPR007452">
    <property type="entry name" value="TamB_C"/>
</dbReference>
<gene>
    <name evidence="7" type="ORF">C4K68_08405</name>
</gene>
<organism evidence="7 8">
    <name type="scientific">Proteobacteria bacterium 228</name>
    <dbReference type="NCBI Taxonomy" id="2083153"/>
    <lineage>
        <taxon>Bacteria</taxon>
        <taxon>Pseudomonadati</taxon>
        <taxon>Pseudomonadota</taxon>
    </lineage>
</organism>
<evidence type="ECO:0000256" key="1">
    <source>
        <dbReference type="ARBA" id="ARBA00004167"/>
    </source>
</evidence>
<dbReference type="OrthoDB" id="5288149at2"/>
<dbReference type="Proteomes" id="UP000238196">
    <property type="component" value="Unassembled WGS sequence"/>
</dbReference>
<evidence type="ECO:0000259" key="6">
    <source>
        <dbReference type="Pfam" id="PF04357"/>
    </source>
</evidence>
<dbReference type="GO" id="GO:0097347">
    <property type="term" value="C:TAM protein secretion complex"/>
    <property type="evidence" value="ECO:0007669"/>
    <property type="project" value="TreeGrafter"/>
</dbReference>
<dbReference type="Pfam" id="PF04357">
    <property type="entry name" value="TamB"/>
    <property type="match status" value="1"/>
</dbReference>
<comment type="subcellular location">
    <subcellularLocation>
        <location evidence="1">Membrane</location>
        <topology evidence="1">Single-pass membrane protein</topology>
    </subcellularLocation>
</comment>
<feature type="transmembrane region" description="Helical" evidence="5">
    <location>
        <begin position="27"/>
        <end position="48"/>
    </location>
</feature>
<evidence type="ECO:0000313" key="8">
    <source>
        <dbReference type="Proteomes" id="UP000238196"/>
    </source>
</evidence>
<sequence>MSADAAKPPKSSPSVTLLSLPWRLLRIVLAVLCLLLVLLLATLGWLAGSTSGTRTLLNEARGFIPGQFSYGQIQGTLLGHLQLSDIRYQDVTGKLQVSLQQLTLNWQPAALLSLSAPTLHVKDLLASGLQVQLPPSSPSEPSTEPLALPDIALPLGVQLDHIELSDASLTPAATGSGEPPATQHIKQLLLSAHNEGTVLKLQTLSLDSPIASASITGQIEPVGKYPLTLEMKWHLALPQQPVLDGSGRLSGDLQQLQLTQLISGPGQLKLDAEASDPLGKLAFKVKLGLQDIQLGAVSADLQDRLLNGELTSSGTLQDIQAKASLHTELPQLGKTDLQLAATTDLQQVSIQQLQLLLPDSNSQVQLQGSIAALQQTPTFDLKGHWQRLRYPLQGEAQYQSPQGEVSLSGPLDNYQLALHTEVAGTDIPAATISLQGQGSTEALRDLNLQINTLGGTLSSQGQLAWAPQPGWKLALKGDKLNPGKQWPDLAGAVGFAISSEGQLLADGPHLTAVIEQLSGSLHQQPLKGQGKVAMAGQDINIDGLDLSWGNARLQTAGRVNDKLDLNWKLQASNLNKLLPQARGSIDASGTLAGQRLTPAVKARINASQLGYTDSRLDSLKADIALDLSWQQAAAIDIEASKIYAGGQRLDSVVLKGQGVEQKHSLNLTAKGPLLQLQTQLSGGWNKDSWSGQISQFDLRNDDAGHWQLRQPAALKASATAASLSSFCLNRERSQASLCSSGQWSGSKGSQGKVDLRQLPLDMLTAFLPGTSDIAGYLNADADFSQAPGKAPRFTANAALQDSKITLDDPGLSVSLNQVSLTAKGENDNLNAQLRLQLAEVKGDLQANVAIKGMSSKQLLSGNLSTQMQDLKIVSVFAPDLQDVSGRLQGNLNLGGTLQQPAIRGKLGLYDAGAAVPVAGLQLKNMQLELADAPDNPELMTITGKVDSGKGNIAIGGSLAPLAGKVDMTLKGQDFQAMGTEDIQAWISPDMTIRVDPEKVQVRGELTIPKALIKPPQLGSAVTSSGDTVIVTGKQDNSPLPGKQGLDVNLRLTLGKDVNVNAYGFKGRLEGSILVNQTNNRAASATGNINVAAGQYTIYGQDLNINRGSLVYTGGPVDNPGLDMRVTREFDEDDVTVGAQVSGTIRSPKMSLFSTPSMPDSSLLSYLILGKSPDASSSSEQEMMMHAALALGAKGGNALLGNVGKALNLDTIGIDTGSTLEEASLSIGKYLTPDLYIKYGMGLIEPSSQFLIRYKLTSNISFESQTGTTSSGADVFYTLER</sequence>
<dbReference type="PANTHER" id="PTHR36985">
    <property type="entry name" value="TRANSLOCATION AND ASSEMBLY MODULE SUBUNIT TAMB"/>
    <property type="match status" value="1"/>
</dbReference>
<dbReference type="PANTHER" id="PTHR36985:SF1">
    <property type="entry name" value="TRANSLOCATION AND ASSEMBLY MODULE SUBUNIT TAMB"/>
    <property type="match status" value="1"/>
</dbReference>
<reference evidence="7 8" key="1">
    <citation type="submission" date="2018-02" db="EMBL/GenBank/DDBJ databases">
        <title>novel marine gammaproteobacteria from coastal saline agro ecosystem.</title>
        <authorList>
            <person name="Krishnan R."/>
            <person name="Ramesh Kumar N."/>
        </authorList>
    </citation>
    <scope>NUCLEOTIDE SEQUENCE [LARGE SCALE GENOMIC DNA]</scope>
    <source>
        <strain evidence="7 8">228</strain>
    </source>
</reference>
<dbReference type="AlphaFoldDB" id="A0A2S5KSR4"/>
<accession>A0A2S5KSR4</accession>
<dbReference type="GO" id="GO:0009306">
    <property type="term" value="P:protein secretion"/>
    <property type="evidence" value="ECO:0007669"/>
    <property type="project" value="InterPro"/>
</dbReference>
<proteinExistence type="predicted"/>
<evidence type="ECO:0000256" key="5">
    <source>
        <dbReference type="SAM" id="Phobius"/>
    </source>
</evidence>
<evidence type="ECO:0000313" key="7">
    <source>
        <dbReference type="EMBL" id="PPC77798.1"/>
    </source>
</evidence>
<evidence type="ECO:0000256" key="3">
    <source>
        <dbReference type="ARBA" id="ARBA00022989"/>
    </source>
</evidence>
<protein>
    <recommendedName>
        <fullName evidence="6">Translocation and assembly module TamB C-terminal domain-containing protein</fullName>
    </recommendedName>
</protein>
<comment type="caution">
    <text evidence="7">The sequence shown here is derived from an EMBL/GenBank/DDBJ whole genome shotgun (WGS) entry which is preliminary data.</text>
</comment>
<keyword evidence="2 5" id="KW-0812">Transmembrane</keyword>
<dbReference type="EMBL" id="PRLP01000025">
    <property type="protein sequence ID" value="PPC77798.1"/>
    <property type="molecule type" value="Genomic_DNA"/>
</dbReference>
<keyword evidence="3 5" id="KW-1133">Transmembrane helix</keyword>
<evidence type="ECO:0000256" key="4">
    <source>
        <dbReference type="ARBA" id="ARBA00023136"/>
    </source>
</evidence>
<name>A0A2S5KSR4_9PROT</name>